<name>A0A8J2TVA7_9MICO</name>
<dbReference type="EMBL" id="BMFY01000001">
    <property type="protein sequence ID" value="GGA03062.1"/>
    <property type="molecule type" value="Genomic_DNA"/>
</dbReference>
<evidence type="ECO:0000313" key="2">
    <source>
        <dbReference type="Proteomes" id="UP000616114"/>
    </source>
</evidence>
<reference evidence="1" key="1">
    <citation type="journal article" date="2014" name="Int. J. Syst. Evol. Microbiol.">
        <title>Complete genome sequence of Corynebacterium casei LMG S-19264T (=DSM 44701T), isolated from a smear-ripened cheese.</title>
        <authorList>
            <consortium name="US DOE Joint Genome Institute (JGI-PGF)"/>
            <person name="Walter F."/>
            <person name="Albersmeier A."/>
            <person name="Kalinowski J."/>
            <person name="Ruckert C."/>
        </authorList>
    </citation>
    <scope>NUCLEOTIDE SEQUENCE</scope>
    <source>
        <strain evidence="1">CGMCC 1.12785</strain>
    </source>
</reference>
<protein>
    <submittedName>
        <fullName evidence="1">Uncharacterized protein</fullName>
    </submittedName>
</protein>
<keyword evidence="2" id="KW-1185">Reference proteome</keyword>
<gene>
    <name evidence="1" type="ORF">GCM10011333_02120</name>
</gene>
<organism evidence="1 2">
    <name type="scientific">Sediminivirga luteola</name>
    <dbReference type="NCBI Taxonomy" id="1774748"/>
    <lineage>
        <taxon>Bacteria</taxon>
        <taxon>Bacillati</taxon>
        <taxon>Actinomycetota</taxon>
        <taxon>Actinomycetes</taxon>
        <taxon>Micrococcales</taxon>
        <taxon>Brevibacteriaceae</taxon>
        <taxon>Sediminivirga</taxon>
    </lineage>
</organism>
<accession>A0A8J2TVA7</accession>
<comment type="caution">
    <text evidence="1">The sequence shown here is derived from an EMBL/GenBank/DDBJ whole genome shotgun (WGS) entry which is preliminary data.</text>
</comment>
<proteinExistence type="predicted"/>
<dbReference type="RefSeq" id="WP_268235159.1">
    <property type="nucleotide sequence ID" value="NZ_BMFY01000001.1"/>
</dbReference>
<dbReference type="Proteomes" id="UP000616114">
    <property type="component" value="Unassembled WGS sequence"/>
</dbReference>
<reference evidence="1" key="2">
    <citation type="submission" date="2020-09" db="EMBL/GenBank/DDBJ databases">
        <authorList>
            <person name="Sun Q."/>
            <person name="Zhou Y."/>
        </authorList>
    </citation>
    <scope>NUCLEOTIDE SEQUENCE</scope>
    <source>
        <strain evidence="1">CGMCC 1.12785</strain>
    </source>
</reference>
<evidence type="ECO:0000313" key="1">
    <source>
        <dbReference type="EMBL" id="GGA03062.1"/>
    </source>
</evidence>
<sequence>MTAPGYAAEVQRQMQVVAEADQQDDTMVWLDETRAEWWDED</sequence>
<dbReference type="AlphaFoldDB" id="A0A8J2TVA7"/>
<dbReference type="Pfam" id="PF11455">
    <property type="entry name" value="MazE-like"/>
    <property type="match status" value="1"/>
</dbReference>
<dbReference type="InterPro" id="IPR021558">
    <property type="entry name" value="MazE-like"/>
</dbReference>